<proteinExistence type="predicted"/>
<dbReference type="Gene3D" id="3.30.559.10">
    <property type="entry name" value="Chloramphenicol acetyltransferase-like domain"/>
    <property type="match status" value="1"/>
</dbReference>
<accession>A0A6A6K350</accession>
<protein>
    <recommendedName>
        <fullName evidence="5">Anthocyanin acyltransferase</fullName>
    </recommendedName>
</protein>
<evidence type="ECO:0000313" key="3">
    <source>
        <dbReference type="EMBL" id="KAF2283162.1"/>
    </source>
</evidence>
<keyword evidence="1" id="KW-0808">Transferase</keyword>
<comment type="caution">
    <text evidence="3">The sequence shown here is derived from an EMBL/GenBank/DDBJ whole genome shotgun (WGS) entry which is preliminary data.</text>
</comment>
<keyword evidence="2" id="KW-0012">Acyltransferase</keyword>
<evidence type="ECO:0000313" key="4">
    <source>
        <dbReference type="Proteomes" id="UP000467840"/>
    </source>
</evidence>
<dbReference type="PANTHER" id="PTHR31625">
    <property type="match status" value="1"/>
</dbReference>
<dbReference type="EMBL" id="JAAGAX010000020">
    <property type="protein sequence ID" value="KAF2283162.1"/>
    <property type="molecule type" value="Genomic_DNA"/>
</dbReference>
<dbReference type="InterPro" id="IPR051504">
    <property type="entry name" value="Plant_metabolite_acyltrans"/>
</dbReference>
<dbReference type="GO" id="GO:0016747">
    <property type="term" value="F:acyltransferase activity, transferring groups other than amino-acyl groups"/>
    <property type="evidence" value="ECO:0007669"/>
    <property type="project" value="UniProtKB-ARBA"/>
</dbReference>
<dbReference type="AlphaFoldDB" id="A0A6A6K350"/>
<evidence type="ECO:0008006" key="5">
    <source>
        <dbReference type="Google" id="ProtNLM"/>
    </source>
</evidence>
<reference evidence="3 4" key="1">
    <citation type="journal article" date="2020" name="Mol. Plant">
        <title>The Chromosome-Based Rubber Tree Genome Provides New Insights into Spurge Genome Evolution and Rubber Biosynthesis.</title>
        <authorList>
            <person name="Liu J."/>
            <person name="Shi C."/>
            <person name="Shi C.C."/>
            <person name="Li W."/>
            <person name="Zhang Q.J."/>
            <person name="Zhang Y."/>
            <person name="Li K."/>
            <person name="Lu H.F."/>
            <person name="Shi C."/>
            <person name="Zhu S.T."/>
            <person name="Xiao Z.Y."/>
            <person name="Nan H."/>
            <person name="Yue Y."/>
            <person name="Zhu X.G."/>
            <person name="Wu Y."/>
            <person name="Hong X.N."/>
            <person name="Fan G.Y."/>
            <person name="Tong Y."/>
            <person name="Zhang D."/>
            <person name="Mao C.L."/>
            <person name="Liu Y.L."/>
            <person name="Hao S.J."/>
            <person name="Liu W.Q."/>
            <person name="Lv M.Q."/>
            <person name="Zhang H.B."/>
            <person name="Liu Y."/>
            <person name="Hu-Tang G.R."/>
            <person name="Wang J.P."/>
            <person name="Wang J.H."/>
            <person name="Sun Y.H."/>
            <person name="Ni S.B."/>
            <person name="Chen W.B."/>
            <person name="Zhang X.C."/>
            <person name="Jiao Y.N."/>
            <person name="Eichler E.E."/>
            <person name="Li G.H."/>
            <person name="Liu X."/>
            <person name="Gao L.Z."/>
        </authorList>
    </citation>
    <scope>NUCLEOTIDE SEQUENCE [LARGE SCALE GENOMIC DNA]</scope>
    <source>
        <strain evidence="4">cv. GT1</strain>
        <tissue evidence="3">Leaf</tissue>
    </source>
</reference>
<evidence type="ECO:0000256" key="1">
    <source>
        <dbReference type="ARBA" id="ARBA00022679"/>
    </source>
</evidence>
<gene>
    <name evidence="3" type="ORF">GH714_043492</name>
</gene>
<organism evidence="3 4">
    <name type="scientific">Hevea brasiliensis</name>
    <name type="common">Para rubber tree</name>
    <name type="synonym">Siphonia brasiliensis</name>
    <dbReference type="NCBI Taxonomy" id="3981"/>
    <lineage>
        <taxon>Eukaryota</taxon>
        <taxon>Viridiplantae</taxon>
        <taxon>Streptophyta</taxon>
        <taxon>Embryophyta</taxon>
        <taxon>Tracheophyta</taxon>
        <taxon>Spermatophyta</taxon>
        <taxon>Magnoliopsida</taxon>
        <taxon>eudicotyledons</taxon>
        <taxon>Gunneridae</taxon>
        <taxon>Pentapetalae</taxon>
        <taxon>rosids</taxon>
        <taxon>fabids</taxon>
        <taxon>Malpighiales</taxon>
        <taxon>Euphorbiaceae</taxon>
        <taxon>Crotonoideae</taxon>
        <taxon>Micrandreae</taxon>
        <taxon>Hevea</taxon>
    </lineage>
</organism>
<dbReference type="InterPro" id="IPR023213">
    <property type="entry name" value="CAT-like_dom_sf"/>
</dbReference>
<dbReference type="Pfam" id="PF02458">
    <property type="entry name" value="Transferase"/>
    <property type="match status" value="1"/>
</dbReference>
<evidence type="ECO:0000256" key="2">
    <source>
        <dbReference type="ARBA" id="ARBA00023315"/>
    </source>
</evidence>
<dbReference type="Proteomes" id="UP000467840">
    <property type="component" value="Unassembled WGS sequence"/>
</dbReference>
<sequence>MGIRLSVRGDLTCLDNSLTSHAREAIQDPQELEPIFLRELQNWTSSWDYDMGFSMDQQLTDKSREDEATNYKVHYLGFVADCRGRLKPKLPITYFGNCLSVCYASAKRSELIQENGITIAAKAIAKQVKELENGVLERAEKWMSDWKEISEQGTLITISGSPKLRVCDIDFGWGRPKKSKVVQIDVLGAVSISKLRDGGGGVEVGLALPRSQMDVFNALFQQHLERRM</sequence>
<keyword evidence="4" id="KW-1185">Reference proteome</keyword>
<name>A0A6A6K350_HEVBR</name>